<dbReference type="PANTHER" id="PTHR25465:SF73">
    <property type="entry name" value="E3 UBIQUITIN_ISG15 LIGASE TRIM25 ISOFORM X1"/>
    <property type="match status" value="1"/>
</dbReference>
<sequence>MEDSEKTHLGRMLMCTVCRDIFKDPRQLPCGHSMCAGCLENMMGHATDSPFRCPDCRTSFGPSIEVRLQKNYALANITEDFRESRRRRQEQTKSVYCDCCPGKKALATQTCLKCEVSMCTEHVKGHLELPAFTGHPLERKCPQHGGEVPRYYCNTSRRYICNMCALESKQQNIATEASTALRRQMIEYMDQRLTALEQQITGSTDSVRRLKEDIQPYNYFVENLTLRETLDKQQNYAHHICSSIAVMLFYELHLDCKQDIMTVFNLLTHGPYYPPPA</sequence>
<dbReference type="PROSITE" id="PS50089">
    <property type="entry name" value="ZF_RING_2"/>
    <property type="match status" value="1"/>
</dbReference>
<dbReference type="InterPro" id="IPR027370">
    <property type="entry name" value="Znf-RING_euk"/>
</dbReference>
<evidence type="ECO:0000259" key="5">
    <source>
        <dbReference type="PROSITE" id="PS50089"/>
    </source>
</evidence>
<evidence type="ECO:0000313" key="7">
    <source>
        <dbReference type="Proteomes" id="UP000246464"/>
    </source>
</evidence>
<organism evidence="6 7">
    <name type="scientific">Scophthalmus maximus</name>
    <name type="common">Turbot</name>
    <name type="synonym">Psetta maxima</name>
    <dbReference type="NCBI Taxonomy" id="52904"/>
    <lineage>
        <taxon>Eukaryota</taxon>
        <taxon>Metazoa</taxon>
        <taxon>Chordata</taxon>
        <taxon>Craniata</taxon>
        <taxon>Vertebrata</taxon>
        <taxon>Euteleostomi</taxon>
        <taxon>Actinopterygii</taxon>
        <taxon>Neopterygii</taxon>
        <taxon>Teleostei</taxon>
        <taxon>Neoteleostei</taxon>
        <taxon>Acanthomorphata</taxon>
        <taxon>Carangaria</taxon>
        <taxon>Pleuronectiformes</taxon>
        <taxon>Pleuronectoidei</taxon>
        <taxon>Scophthalmidae</taxon>
        <taxon>Scophthalmus</taxon>
    </lineage>
</organism>
<dbReference type="InterPro" id="IPR000315">
    <property type="entry name" value="Znf_B-box"/>
</dbReference>
<dbReference type="Gene3D" id="4.10.830.40">
    <property type="match status" value="1"/>
</dbReference>
<dbReference type="EMBL" id="CP026249">
    <property type="protein sequence ID" value="AWP04559.1"/>
    <property type="molecule type" value="Genomic_DNA"/>
</dbReference>
<gene>
    <name evidence="6" type="ORF">SMAX5B_006328</name>
</gene>
<dbReference type="PROSITE" id="PS00518">
    <property type="entry name" value="ZF_RING_1"/>
    <property type="match status" value="1"/>
</dbReference>
<dbReference type="InterPro" id="IPR013083">
    <property type="entry name" value="Znf_RING/FYVE/PHD"/>
</dbReference>
<evidence type="ECO:0000256" key="4">
    <source>
        <dbReference type="PROSITE-ProRule" id="PRU00175"/>
    </source>
</evidence>
<dbReference type="Proteomes" id="UP000246464">
    <property type="component" value="Chromosome 7"/>
</dbReference>
<keyword evidence="3" id="KW-0862">Zinc</keyword>
<evidence type="ECO:0000256" key="3">
    <source>
        <dbReference type="ARBA" id="ARBA00022833"/>
    </source>
</evidence>
<reference evidence="6 7" key="1">
    <citation type="submission" date="2017-12" db="EMBL/GenBank/DDBJ databases">
        <title>Integrating genomic resources of turbot (Scophthalmus maximus) in depth evaluation of genetic and physical mapping variation across individuals.</title>
        <authorList>
            <person name="Martinez P."/>
        </authorList>
    </citation>
    <scope>NUCLEOTIDE SEQUENCE [LARGE SCALE GENOMIC DNA]</scope>
</reference>
<keyword evidence="2 4" id="KW-0863">Zinc-finger</keyword>
<keyword evidence="6" id="KW-0436">Ligase</keyword>
<dbReference type="Gene3D" id="3.30.40.10">
    <property type="entry name" value="Zinc/RING finger domain, C3HC4 (zinc finger)"/>
    <property type="match status" value="1"/>
</dbReference>
<dbReference type="GO" id="GO:0016874">
    <property type="term" value="F:ligase activity"/>
    <property type="evidence" value="ECO:0007669"/>
    <property type="project" value="UniProtKB-KW"/>
</dbReference>
<dbReference type="AlphaFoldDB" id="A0A2U9BLI2"/>
<dbReference type="Gene3D" id="3.30.160.60">
    <property type="entry name" value="Classic Zinc Finger"/>
    <property type="match status" value="1"/>
</dbReference>
<dbReference type="Pfam" id="PF00643">
    <property type="entry name" value="zf-B_box"/>
    <property type="match status" value="1"/>
</dbReference>
<dbReference type="PANTHER" id="PTHR25465">
    <property type="entry name" value="B-BOX DOMAIN CONTAINING"/>
    <property type="match status" value="1"/>
</dbReference>
<evidence type="ECO:0000313" key="6">
    <source>
        <dbReference type="EMBL" id="AWP04559.1"/>
    </source>
</evidence>
<dbReference type="SMART" id="SM00184">
    <property type="entry name" value="RING"/>
    <property type="match status" value="1"/>
</dbReference>
<dbReference type="InterPro" id="IPR001841">
    <property type="entry name" value="Znf_RING"/>
</dbReference>
<feature type="domain" description="RING-type" evidence="5">
    <location>
        <begin position="15"/>
        <end position="57"/>
    </location>
</feature>
<dbReference type="CDD" id="cd19756">
    <property type="entry name" value="Bbox2"/>
    <property type="match status" value="1"/>
</dbReference>
<dbReference type="GO" id="GO:0008270">
    <property type="term" value="F:zinc ion binding"/>
    <property type="evidence" value="ECO:0007669"/>
    <property type="project" value="UniProtKB-KW"/>
</dbReference>
<dbReference type="Pfam" id="PF13445">
    <property type="entry name" value="zf-RING_UBOX"/>
    <property type="match status" value="1"/>
</dbReference>
<keyword evidence="7" id="KW-1185">Reference proteome</keyword>
<dbReference type="InterPro" id="IPR051051">
    <property type="entry name" value="E3_ubiq-ligase_TRIM/RNF"/>
</dbReference>
<keyword evidence="1" id="KW-0479">Metal-binding</keyword>
<name>A0A2U9BLI2_SCOMX</name>
<evidence type="ECO:0000256" key="2">
    <source>
        <dbReference type="ARBA" id="ARBA00022771"/>
    </source>
</evidence>
<dbReference type="SUPFAM" id="SSF57850">
    <property type="entry name" value="RING/U-box"/>
    <property type="match status" value="1"/>
</dbReference>
<dbReference type="InterPro" id="IPR017907">
    <property type="entry name" value="Znf_RING_CS"/>
</dbReference>
<evidence type="ECO:0000256" key="1">
    <source>
        <dbReference type="ARBA" id="ARBA00022723"/>
    </source>
</evidence>
<proteinExistence type="predicted"/>
<dbReference type="SUPFAM" id="SSF57845">
    <property type="entry name" value="B-box zinc-binding domain"/>
    <property type="match status" value="1"/>
</dbReference>
<protein>
    <submittedName>
        <fullName evidence="6">Putative E3 ubiquitin/ISG15 ligase TRIM25-like</fullName>
    </submittedName>
</protein>
<accession>A0A2U9BLI2</accession>